<evidence type="ECO:0000256" key="6">
    <source>
        <dbReference type="ARBA" id="ARBA00022553"/>
    </source>
</evidence>
<feature type="compositionally biased region" description="Low complexity" evidence="10">
    <location>
        <begin position="590"/>
        <end position="604"/>
    </location>
</feature>
<evidence type="ECO:0000256" key="4">
    <source>
        <dbReference type="ARBA" id="ARBA00022517"/>
    </source>
</evidence>
<feature type="compositionally biased region" description="Low complexity" evidence="10">
    <location>
        <begin position="626"/>
        <end position="637"/>
    </location>
</feature>
<feature type="compositionally biased region" description="Low complexity" evidence="10">
    <location>
        <begin position="768"/>
        <end position="785"/>
    </location>
</feature>
<proteinExistence type="inferred from homology"/>
<feature type="compositionally biased region" description="Polar residues" evidence="10">
    <location>
        <begin position="84"/>
        <end position="96"/>
    </location>
</feature>
<dbReference type="GO" id="GO:0005634">
    <property type="term" value="C:nucleus"/>
    <property type="evidence" value="ECO:0007669"/>
    <property type="project" value="UniProtKB-SubCell"/>
</dbReference>
<dbReference type="OrthoDB" id="21550at2759"/>
<keyword evidence="4" id="KW-0690">Ribosome biogenesis</keyword>
<dbReference type="GO" id="GO:0000493">
    <property type="term" value="P:box H/ACA snoRNP assembly"/>
    <property type="evidence" value="ECO:0007669"/>
    <property type="project" value="InterPro"/>
</dbReference>
<comment type="similarity">
    <text evidence="2">Belongs to the NAF1 family.</text>
</comment>
<feature type="compositionally biased region" description="Pro residues" evidence="10">
    <location>
        <begin position="815"/>
        <end position="825"/>
    </location>
</feature>
<feature type="compositionally biased region" description="Low complexity" evidence="10">
    <location>
        <begin position="694"/>
        <end position="730"/>
    </location>
</feature>
<evidence type="ECO:0000256" key="2">
    <source>
        <dbReference type="ARBA" id="ARBA00009801"/>
    </source>
</evidence>
<dbReference type="GO" id="GO:0001522">
    <property type="term" value="P:pseudouridine synthesis"/>
    <property type="evidence" value="ECO:0007669"/>
    <property type="project" value="InterPro"/>
</dbReference>
<dbReference type="VEuPathDB" id="FungiDB:yc1106_07364"/>
<dbReference type="InterPro" id="IPR007504">
    <property type="entry name" value="H/ACA_rnp_Gar1/Naf1"/>
</dbReference>
<accession>A0A9Q8ZE61</accession>
<dbReference type="FunFam" id="2.40.10.230:FF:000002">
    <property type="entry name" value="H/ACA ribonucleoprotein complex non-core subunit NAF1"/>
    <property type="match status" value="1"/>
</dbReference>
<evidence type="ECO:0000256" key="7">
    <source>
        <dbReference type="ARBA" id="ARBA00022884"/>
    </source>
</evidence>
<sequence length="875" mass="91883">MSDSLEPPAKRARLEADAPTQYGTPAPSASALDAPGSPVDDMDDDFYDNTPVKPSALPAAVDGTTSSLFAAAAPAPALHLPGLGSTSETAAAQPQQHHGAVAQDEAPEDGEFSDGEAFYDDANANAQAGIPVEPPAANQAQAQHDAPQHGKPSPAEVPVVNSTSTQDAAAAAAAATTADTPAADTDGELDAALTAAIDQQNEADGASPNDGSPAGAAFDSKAEFLRAAEANRGDANAEWQLDSDASDSDSDSSSDSSSDDSSDEGELLDPEEQVRLLMAEVADDAGASGPVKVKTLNEMDEKFEKPDITLTENTKITELGKVESIVGNLVVVKAKMSGDEQVLESGSALCLQDRTVVGKVSEQIGRVEEPRYSFGFNDTAELATLGIEKDTPIYYVDEHSTFTETEPIRRQKHTDASNLHDEETNEVEFSDDEKEAEYKREQKAKKRSRADSNEEQAPVNIPTGPRLHVDAPAPPIYRPMEYQGGGLKYSDDEDEDLGMYKPLARPDHFEQIVGQGAPLEDRSHVRRGMGRARGPWGDRGRGFRGRGGGGGGGGGGRGDFGGGRADRGGFGGGGGNGGRGDFGGGRGDRGAQQGNRGAQGNNQGNKGGNEKGGRAGKNQPDRGRQQEQFAQNNQQRYQDNRSATSASPARQQQDRNQQHPQQQGSQQSPSGGGGGKNKNRKQRQREKRERERLQQQQQQQQQQQSQKQQNASPAPSGPSNPNAYANNSSAGWPVPFSTPAQPAIPYASAPPPPPPVAAPYAPQPSYSPQPQAAGQAQPQQNQAANWAAWAQWFQVVGAMSGQQPPQPQMAAQASAPPPVQPPAPGAAPGQYSYPYQPYGQNPGPAANGQQPGNVQASAQSLQDILRALQGGGAPQ</sequence>
<evidence type="ECO:0000256" key="3">
    <source>
        <dbReference type="ARBA" id="ARBA00021438"/>
    </source>
</evidence>
<keyword evidence="8" id="KW-0539">Nucleus</keyword>
<evidence type="ECO:0000256" key="9">
    <source>
        <dbReference type="ARBA" id="ARBA00076743"/>
    </source>
</evidence>
<evidence type="ECO:0000256" key="1">
    <source>
        <dbReference type="ARBA" id="ARBA00004123"/>
    </source>
</evidence>
<dbReference type="PANTHER" id="PTHR31633">
    <property type="entry name" value="H/ACA RIBONUCLEOPROTEIN COMPLEX NON-CORE SUBUNIT NAF1"/>
    <property type="match status" value="1"/>
</dbReference>
<feature type="compositionally biased region" description="Low complexity" evidence="10">
    <location>
        <begin position="826"/>
        <end position="845"/>
    </location>
</feature>
<feature type="compositionally biased region" description="Low complexity" evidence="10">
    <location>
        <begin position="799"/>
        <end position="814"/>
    </location>
</feature>
<feature type="region of interest" description="Disordered" evidence="10">
    <location>
        <begin position="515"/>
        <end position="785"/>
    </location>
</feature>
<feature type="region of interest" description="Disordered" evidence="10">
    <location>
        <begin position="799"/>
        <end position="875"/>
    </location>
</feature>
<dbReference type="SUPFAM" id="SSF50447">
    <property type="entry name" value="Translation proteins"/>
    <property type="match status" value="1"/>
</dbReference>
<evidence type="ECO:0000256" key="8">
    <source>
        <dbReference type="ARBA" id="ARBA00023242"/>
    </source>
</evidence>
<keyword evidence="12" id="KW-1185">Reference proteome</keyword>
<dbReference type="Proteomes" id="UP001056012">
    <property type="component" value="Chromosome 5"/>
</dbReference>
<evidence type="ECO:0000256" key="5">
    <source>
        <dbReference type="ARBA" id="ARBA00022552"/>
    </source>
</evidence>
<feature type="compositionally biased region" description="Basic and acidic residues" evidence="10">
    <location>
        <begin position="405"/>
        <end position="422"/>
    </location>
</feature>
<feature type="compositionally biased region" description="Polar residues" evidence="10">
    <location>
        <begin position="640"/>
        <end position="650"/>
    </location>
</feature>
<feature type="compositionally biased region" description="Low complexity" evidence="10">
    <location>
        <begin position="167"/>
        <end position="184"/>
    </location>
</feature>
<feature type="compositionally biased region" description="Pro residues" evidence="10">
    <location>
        <begin position="748"/>
        <end position="767"/>
    </location>
</feature>
<feature type="region of interest" description="Disordered" evidence="10">
    <location>
        <begin position="405"/>
        <end position="500"/>
    </location>
</feature>
<keyword evidence="7" id="KW-0694">RNA-binding</keyword>
<dbReference type="GO" id="GO:0003723">
    <property type="term" value="F:RNA binding"/>
    <property type="evidence" value="ECO:0007669"/>
    <property type="project" value="UniProtKB-KW"/>
</dbReference>
<dbReference type="Gene3D" id="2.40.10.230">
    <property type="entry name" value="Probable tRNA pseudouridine synthase domain"/>
    <property type="match status" value="1"/>
</dbReference>
<organism evidence="11 12">
    <name type="scientific">Curvularia clavata</name>
    <dbReference type="NCBI Taxonomy" id="95742"/>
    <lineage>
        <taxon>Eukaryota</taxon>
        <taxon>Fungi</taxon>
        <taxon>Dikarya</taxon>
        <taxon>Ascomycota</taxon>
        <taxon>Pezizomycotina</taxon>
        <taxon>Dothideomycetes</taxon>
        <taxon>Pleosporomycetidae</taxon>
        <taxon>Pleosporales</taxon>
        <taxon>Pleosporineae</taxon>
        <taxon>Pleosporaceae</taxon>
        <taxon>Curvularia</taxon>
    </lineage>
</organism>
<evidence type="ECO:0000256" key="10">
    <source>
        <dbReference type="SAM" id="MobiDB-lite"/>
    </source>
</evidence>
<feature type="compositionally biased region" description="Low complexity" evidence="10">
    <location>
        <begin position="658"/>
        <end position="669"/>
    </location>
</feature>
<dbReference type="InterPro" id="IPR038664">
    <property type="entry name" value="Gar1/Naf1_Cbf5-bd_sf"/>
</dbReference>
<feature type="compositionally biased region" description="Acidic residues" evidence="10">
    <location>
        <begin position="423"/>
        <end position="435"/>
    </location>
</feature>
<keyword evidence="6" id="KW-0597">Phosphoprotein</keyword>
<feature type="region of interest" description="Disordered" evidence="10">
    <location>
        <begin position="77"/>
        <end position="273"/>
    </location>
</feature>
<feature type="compositionally biased region" description="Basic and acidic residues" evidence="10">
    <location>
        <begin position="220"/>
        <end position="232"/>
    </location>
</feature>
<evidence type="ECO:0000313" key="11">
    <source>
        <dbReference type="EMBL" id="USP80090.1"/>
    </source>
</evidence>
<dbReference type="InterPro" id="IPR040309">
    <property type="entry name" value="Naf1"/>
</dbReference>
<dbReference type="AlphaFoldDB" id="A0A9Q8ZE61"/>
<dbReference type="PANTHER" id="PTHR31633:SF1">
    <property type="entry name" value="H_ACA RIBONUCLEOPROTEIN COMPLEX NON-CORE SUBUNIT NAF1"/>
    <property type="match status" value="1"/>
</dbReference>
<comment type="subcellular location">
    <subcellularLocation>
        <location evidence="1">Nucleus</location>
    </subcellularLocation>
</comment>
<reference evidence="11" key="1">
    <citation type="submission" date="2021-12" db="EMBL/GenBank/DDBJ databases">
        <title>Curvularia clavata genome.</title>
        <authorList>
            <person name="Cao Y."/>
        </authorList>
    </citation>
    <scope>NUCLEOTIDE SEQUENCE</scope>
    <source>
        <strain evidence="11">Yc1106</strain>
    </source>
</reference>
<keyword evidence="5" id="KW-0698">rRNA processing</keyword>
<dbReference type="GO" id="GO:0005732">
    <property type="term" value="C:sno(s)RNA-containing ribonucleoprotein complex"/>
    <property type="evidence" value="ECO:0007669"/>
    <property type="project" value="InterPro"/>
</dbReference>
<gene>
    <name evidence="11" type="ORF">yc1106_07364</name>
</gene>
<feature type="compositionally biased region" description="Acidic residues" evidence="10">
    <location>
        <begin position="105"/>
        <end position="119"/>
    </location>
</feature>
<feature type="compositionally biased region" description="Basic and acidic residues" evidence="10">
    <location>
        <begin position="608"/>
        <end position="625"/>
    </location>
</feature>
<feature type="compositionally biased region" description="Polar residues" evidence="10">
    <location>
        <begin position="847"/>
        <end position="862"/>
    </location>
</feature>
<protein>
    <recommendedName>
        <fullName evidence="3">H/ACA ribonucleoprotein complex non-core subunit NAF1</fullName>
    </recommendedName>
    <alternativeName>
        <fullName evidence="9">Nuclear assembly factor 1</fullName>
    </alternativeName>
</protein>
<evidence type="ECO:0000313" key="12">
    <source>
        <dbReference type="Proteomes" id="UP001056012"/>
    </source>
</evidence>
<dbReference type="GO" id="GO:0006364">
    <property type="term" value="P:rRNA processing"/>
    <property type="evidence" value="ECO:0007669"/>
    <property type="project" value="UniProtKB-KW"/>
</dbReference>
<dbReference type="EMBL" id="CP089278">
    <property type="protein sequence ID" value="USP80090.1"/>
    <property type="molecule type" value="Genomic_DNA"/>
</dbReference>
<dbReference type="Pfam" id="PF04410">
    <property type="entry name" value="Gar1"/>
    <property type="match status" value="1"/>
</dbReference>
<feature type="region of interest" description="Disordered" evidence="10">
    <location>
        <begin position="1"/>
        <end position="60"/>
    </location>
</feature>
<feature type="compositionally biased region" description="Acidic residues" evidence="10">
    <location>
        <begin position="244"/>
        <end position="271"/>
    </location>
</feature>
<name>A0A9Q8ZE61_CURCL</name>
<dbReference type="InterPro" id="IPR009000">
    <property type="entry name" value="Transl_B-barrel_sf"/>
</dbReference>
<feature type="compositionally biased region" description="Gly residues" evidence="10">
    <location>
        <begin position="545"/>
        <end position="585"/>
    </location>
</feature>